<evidence type="ECO:0000313" key="1">
    <source>
        <dbReference type="EMBL" id="KAF2171666.1"/>
    </source>
</evidence>
<dbReference type="EMBL" id="ML993582">
    <property type="protein sequence ID" value="KAF2171666.1"/>
    <property type="molecule type" value="Genomic_DNA"/>
</dbReference>
<dbReference type="Proteomes" id="UP000799537">
    <property type="component" value="Unassembled WGS sequence"/>
</dbReference>
<evidence type="ECO:0000313" key="2">
    <source>
        <dbReference type="Proteomes" id="UP000799537"/>
    </source>
</evidence>
<sequence length="304" mass="35501">MRRLQINIPAPTGPTPNDLTLSGDLYEGNYKEWHARMMASLRLRKLNVFLAPGLWFTDIGRRTTKEAADHICASISEATLKRLPDGVKQNCCRLMEVLEQFAAPFRFLDLPVEVRNRIYKMVLPGTYRVLEWERPVDELPALLQTCAVIRRETISMFYADTTFTIRSDTRSERYDFEAASEDMLRRWSKFVVAENARHLRTVHLWISEQCRVVFKFRKTLTLGFKGEQHIKGDTLLIEKTLARHVEAVEKISALLSIKGETILLALLMDWEMWWEMLDRLELEEDRESCDSGSDEDSEDWKWVP</sequence>
<dbReference type="PANTHER" id="PTHR42085">
    <property type="entry name" value="F-BOX DOMAIN-CONTAINING PROTEIN"/>
    <property type="match status" value="1"/>
</dbReference>
<dbReference type="PANTHER" id="PTHR42085:SF2">
    <property type="entry name" value="F-BOX DOMAIN-CONTAINING PROTEIN"/>
    <property type="match status" value="1"/>
</dbReference>
<reference evidence="1" key="1">
    <citation type="journal article" date="2020" name="Stud. Mycol.">
        <title>101 Dothideomycetes genomes: a test case for predicting lifestyles and emergence of pathogens.</title>
        <authorList>
            <person name="Haridas S."/>
            <person name="Albert R."/>
            <person name="Binder M."/>
            <person name="Bloem J."/>
            <person name="Labutti K."/>
            <person name="Salamov A."/>
            <person name="Andreopoulos B."/>
            <person name="Baker S."/>
            <person name="Barry K."/>
            <person name="Bills G."/>
            <person name="Bluhm B."/>
            <person name="Cannon C."/>
            <person name="Castanera R."/>
            <person name="Culley D."/>
            <person name="Daum C."/>
            <person name="Ezra D."/>
            <person name="Gonzalez J."/>
            <person name="Henrissat B."/>
            <person name="Kuo A."/>
            <person name="Liang C."/>
            <person name="Lipzen A."/>
            <person name="Lutzoni F."/>
            <person name="Magnuson J."/>
            <person name="Mondo S."/>
            <person name="Nolan M."/>
            <person name="Ohm R."/>
            <person name="Pangilinan J."/>
            <person name="Park H.-J."/>
            <person name="Ramirez L."/>
            <person name="Alfaro M."/>
            <person name="Sun H."/>
            <person name="Tritt A."/>
            <person name="Yoshinaga Y."/>
            <person name="Zwiers L.-H."/>
            <person name="Turgeon B."/>
            <person name="Goodwin S."/>
            <person name="Spatafora J."/>
            <person name="Crous P."/>
            <person name="Grigoriev I."/>
        </authorList>
    </citation>
    <scope>NUCLEOTIDE SEQUENCE</scope>
    <source>
        <strain evidence="1">ATCC 36951</strain>
    </source>
</reference>
<keyword evidence="2" id="KW-1185">Reference proteome</keyword>
<dbReference type="AlphaFoldDB" id="A0A6A6D217"/>
<dbReference type="RefSeq" id="XP_033672555.1">
    <property type="nucleotide sequence ID" value="XM_033804268.1"/>
</dbReference>
<accession>A0A6A6D217</accession>
<dbReference type="GeneID" id="54557540"/>
<dbReference type="InterPro" id="IPR038883">
    <property type="entry name" value="AN11006-like"/>
</dbReference>
<dbReference type="OrthoDB" id="3648975at2759"/>
<proteinExistence type="predicted"/>
<protein>
    <submittedName>
        <fullName evidence="1">Uncharacterized protein</fullName>
    </submittedName>
</protein>
<name>A0A6A6D217_ZASCE</name>
<gene>
    <name evidence="1" type="ORF">M409DRAFT_17903</name>
</gene>
<organism evidence="1 2">
    <name type="scientific">Zasmidium cellare ATCC 36951</name>
    <dbReference type="NCBI Taxonomy" id="1080233"/>
    <lineage>
        <taxon>Eukaryota</taxon>
        <taxon>Fungi</taxon>
        <taxon>Dikarya</taxon>
        <taxon>Ascomycota</taxon>
        <taxon>Pezizomycotina</taxon>
        <taxon>Dothideomycetes</taxon>
        <taxon>Dothideomycetidae</taxon>
        <taxon>Mycosphaerellales</taxon>
        <taxon>Mycosphaerellaceae</taxon>
        <taxon>Zasmidium</taxon>
    </lineage>
</organism>